<gene>
    <name evidence="3" type="ORF">AXF42_Ash008349</name>
</gene>
<evidence type="ECO:0000256" key="1">
    <source>
        <dbReference type="SAM" id="Coils"/>
    </source>
</evidence>
<dbReference type="STRING" id="1088818.A0A2I0AXL4"/>
<proteinExistence type="predicted"/>
<feature type="region of interest" description="Disordered" evidence="2">
    <location>
        <begin position="407"/>
        <end position="478"/>
    </location>
</feature>
<reference evidence="3 4" key="1">
    <citation type="journal article" date="2017" name="Nature">
        <title>The Apostasia genome and the evolution of orchids.</title>
        <authorList>
            <person name="Zhang G.Q."/>
            <person name="Liu K.W."/>
            <person name="Li Z."/>
            <person name="Lohaus R."/>
            <person name="Hsiao Y.Y."/>
            <person name="Niu S.C."/>
            <person name="Wang J.Y."/>
            <person name="Lin Y.C."/>
            <person name="Xu Q."/>
            <person name="Chen L.J."/>
            <person name="Yoshida K."/>
            <person name="Fujiwara S."/>
            <person name="Wang Z.W."/>
            <person name="Zhang Y.Q."/>
            <person name="Mitsuda N."/>
            <person name="Wang M."/>
            <person name="Liu G.H."/>
            <person name="Pecoraro L."/>
            <person name="Huang H.X."/>
            <person name="Xiao X.J."/>
            <person name="Lin M."/>
            <person name="Wu X.Y."/>
            <person name="Wu W.L."/>
            <person name="Chen Y.Y."/>
            <person name="Chang S.B."/>
            <person name="Sakamoto S."/>
            <person name="Ohme-Takagi M."/>
            <person name="Yagi M."/>
            <person name="Zeng S.J."/>
            <person name="Shen C.Y."/>
            <person name="Yeh C.M."/>
            <person name="Luo Y.B."/>
            <person name="Tsai W.C."/>
            <person name="Van de Peer Y."/>
            <person name="Liu Z.J."/>
        </authorList>
    </citation>
    <scope>NUCLEOTIDE SEQUENCE [LARGE SCALE GENOMIC DNA]</scope>
    <source>
        <strain evidence="4">cv. Shenzhen</strain>
        <tissue evidence="3">Stem</tissue>
    </source>
</reference>
<dbReference type="OrthoDB" id="1924603at2759"/>
<name>A0A2I0AXL4_9ASPA</name>
<dbReference type="PANTHER" id="PTHR31016:SF12">
    <property type="entry name" value="OS05G0315200 PROTEIN"/>
    <property type="match status" value="1"/>
</dbReference>
<evidence type="ECO:0000313" key="4">
    <source>
        <dbReference type="Proteomes" id="UP000236161"/>
    </source>
</evidence>
<feature type="compositionally biased region" description="Basic and acidic residues" evidence="2">
    <location>
        <begin position="458"/>
        <end position="472"/>
    </location>
</feature>
<dbReference type="PANTHER" id="PTHR31016">
    <property type="entry name" value="OS04G0228100 PROTEIN"/>
    <property type="match status" value="1"/>
</dbReference>
<keyword evidence="1" id="KW-0175">Coiled coil</keyword>
<evidence type="ECO:0000256" key="2">
    <source>
        <dbReference type="SAM" id="MobiDB-lite"/>
    </source>
</evidence>
<accession>A0A2I0AXL4</accession>
<feature type="coiled-coil region" evidence="1">
    <location>
        <begin position="300"/>
        <end position="334"/>
    </location>
</feature>
<evidence type="ECO:0000313" key="3">
    <source>
        <dbReference type="EMBL" id="PKA60290.1"/>
    </source>
</evidence>
<dbReference type="Proteomes" id="UP000236161">
    <property type="component" value="Unassembled WGS sequence"/>
</dbReference>
<feature type="compositionally biased region" description="Low complexity" evidence="2">
    <location>
        <begin position="422"/>
        <end position="435"/>
    </location>
</feature>
<keyword evidence="4" id="KW-1185">Reference proteome</keyword>
<protein>
    <submittedName>
        <fullName evidence="3">Uncharacterized protein</fullName>
    </submittedName>
</protein>
<feature type="compositionally biased region" description="Polar residues" evidence="2">
    <location>
        <begin position="407"/>
        <end position="419"/>
    </location>
</feature>
<sequence length="478" mass="53238">MLQSHACGVRTTIKGNLLGAPELPSLRLRGLFGCMFGAEFSSHKAVSHREGREGNGVPEEARHPEILHVRGLQLRLSSLRRSLAVVFAAVFARSPGHPRLCRPPRISLLLRRPRSNSSALRLLQSGSDKIATLIQTPVRHEYTSMRSMNERNVNESKYGFWGVLARKAMSILEEDGVSQQFNNESFSDPQMLETSKGIQLKQPLQSPEHNRKAENLASSLNYIGGTIKNAIEEGLMIVENRTADIIQGTKKLQIRRKSMSFNPRNQIPIAPTEDPSQNQSDKENQLKASRDVANVMAAKAKLLLRELKSLKADLAFVKERCTQLEDENKLLRESRPKDDSTQDDDLIRLQLETLLAEKGRLAHENSMYARENRFLREIVEFHQLTMQDVMYLEDAIDEDVSEAGNIQISSPNSSLSASDVISPAISSPHSPSSLPDAPPSQNTDVAEPESDHTTAPVSREEDSSPKFDESPRHSVSSS</sequence>
<dbReference type="EMBL" id="KZ451939">
    <property type="protein sequence ID" value="PKA60290.1"/>
    <property type="molecule type" value="Genomic_DNA"/>
</dbReference>
<organism evidence="3 4">
    <name type="scientific">Apostasia shenzhenica</name>
    <dbReference type="NCBI Taxonomy" id="1088818"/>
    <lineage>
        <taxon>Eukaryota</taxon>
        <taxon>Viridiplantae</taxon>
        <taxon>Streptophyta</taxon>
        <taxon>Embryophyta</taxon>
        <taxon>Tracheophyta</taxon>
        <taxon>Spermatophyta</taxon>
        <taxon>Magnoliopsida</taxon>
        <taxon>Liliopsida</taxon>
        <taxon>Asparagales</taxon>
        <taxon>Orchidaceae</taxon>
        <taxon>Apostasioideae</taxon>
        <taxon>Apostasia</taxon>
    </lineage>
</organism>
<feature type="region of interest" description="Disordered" evidence="2">
    <location>
        <begin position="260"/>
        <end position="287"/>
    </location>
</feature>
<dbReference type="AlphaFoldDB" id="A0A2I0AXL4"/>